<evidence type="ECO:0000256" key="2">
    <source>
        <dbReference type="SAM" id="SignalP"/>
    </source>
</evidence>
<organism evidence="3 4">
    <name type="scientific">Nocardioides jishulii</name>
    <dbReference type="NCBI Taxonomy" id="2575440"/>
    <lineage>
        <taxon>Bacteria</taxon>
        <taxon>Bacillati</taxon>
        <taxon>Actinomycetota</taxon>
        <taxon>Actinomycetes</taxon>
        <taxon>Propionibacteriales</taxon>
        <taxon>Nocardioidaceae</taxon>
        <taxon>Nocardioides</taxon>
    </lineage>
</organism>
<dbReference type="Gene3D" id="3.40.720.10">
    <property type="entry name" value="Alkaline Phosphatase, subunit A"/>
    <property type="match status" value="1"/>
</dbReference>
<evidence type="ECO:0000313" key="3">
    <source>
        <dbReference type="EMBL" id="TKI61341.1"/>
    </source>
</evidence>
<dbReference type="Proteomes" id="UP000307808">
    <property type="component" value="Unassembled WGS sequence"/>
</dbReference>
<reference evidence="3 4" key="1">
    <citation type="submission" date="2019-04" db="EMBL/GenBank/DDBJ databases">
        <authorList>
            <person name="Dong K."/>
        </authorList>
    </citation>
    <scope>NUCLEOTIDE SEQUENCE [LARGE SCALE GENOMIC DNA]</scope>
    <source>
        <strain evidence="4">dk3543</strain>
    </source>
</reference>
<dbReference type="PANTHER" id="PTHR10151">
    <property type="entry name" value="ECTONUCLEOTIDE PYROPHOSPHATASE/PHOSPHODIESTERASE"/>
    <property type="match status" value="1"/>
</dbReference>
<evidence type="ECO:0000256" key="1">
    <source>
        <dbReference type="SAM" id="MobiDB-lite"/>
    </source>
</evidence>
<dbReference type="AlphaFoldDB" id="A0A4U2YNG9"/>
<proteinExistence type="predicted"/>
<dbReference type="InterPro" id="IPR017850">
    <property type="entry name" value="Alkaline_phosphatase_core_sf"/>
</dbReference>
<dbReference type="Pfam" id="PF01663">
    <property type="entry name" value="Phosphodiest"/>
    <property type="match status" value="1"/>
</dbReference>
<feature type="signal peptide" evidence="2">
    <location>
        <begin position="1"/>
        <end position="18"/>
    </location>
</feature>
<dbReference type="GO" id="GO:0016787">
    <property type="term" value="F:hydrolase activity"/>
    <property type="evidence" value="ECO:0007669"/>
    <property type="project" value="UniProtKB-ARBA"/>
</dbReference>
<dbReference type="RefSeq" id="WP_137066180.1">
    <property type="nucleotide sequence ID" value="NZ_SZPY01000003.1"/>
</dbReference>
<dbReference type="EMBL" id="SZPY01000003">
    <property type="protein sequence ID" value="TKI61341.1"/>
    <property type="molecule type" value="Genomic_DNA"/>
</dbReference>
<dbReference type="InterPro" id="IPR002591">
    <property type="entry name" value="Phosphodiest/P_Trfase"/>
</dbReference>
<dbReference type="SUPFAM" id="SSF53649">
    <property type="entry name" value="Alkaline phosphatase-like"/>
    <property type="match status" value="1"/>
</dbReference>
<feature type="region of interest" description="Disordered" evidence="1">
    <location>
        <begin position="27"/>
        <end position="66"/>
    </location>
</feature>
<keyword evidence="4" id="KW-1185">Reference proteome</keyword>
<sequence length="373" mass="39563">MRTRTASPLASFAVSALAAGVLLAPPSQGTAGAAVSTPSDGPSSGSSGGSSATASSTPAADGTARAGSRVRSVLLISVDGLTPASVAKLGRQRAPHLHRLMARGTSTRNARTAVELTTTLPNHTGMLTGRRIDAETGGHGVLWNDARREPATVHEAAGHRVASLFTRVDSAGRRTALFAGKTKFTLHRRSWGKSIDRFRVRTDDGRLAKDVTTDLRRKKRALRFWHIATPDRAGHAHGFSSKAYLRAVMRTDQLIGKAVRTIRTTPRLRGKVAIVLTSDHGSAGGKGHGDADRLGNQKIFFIAQGPGIAAGADFYRINPDTVADPGRQQPAYDADLPPVRNGDAANFVLDLLGLPPVPGSEFNKDQHLKWVRP</sequence>
<comment type="caution">
    <text evidence="3">The sequence shown here is derived from an EMBL/GenBank/DDBJ whole genome shotgun (WGS) entry which is preliminary data.</text>
</comment>
<name>A0A4U2YNG9_9ACTN</name>
<accession>A0A4U2YNG9</accession>
<evidence type="ECO:0008006" key="5">
    <source>
        <dbReference type="Google" id="ProtNLM"/>
    </source>
</evidence>
<dbReference type="OrthoDB" id="279982at2"/>
<gene>
    <name evidence="3" type="ORF">FC770_11000</name>
</gene>
<keyword evidence="2" id="KW-0732">Signal</keyword>
<feature type="chain" id="PRO_5038512043" description="Alkaline phosphatase family protein" evidence="2">
    <location>
        <begin position="19"/>
        <end position="373"/>
    </location>
</feature>
<feature type="compositionally biased region" description="Low complexity" evidence="1">
    <location>
        <begin position="36"/>
        <end position="64"/>
    </location>
</feature>
<evidence type="ECO:0000313" key="4">
    <source>
        <dbReference type="Proteomes" id="UP000307808"/>
    </source>
</evidence>
<dbReference type="PANTHER" id="PTHR10151:SF120">
    <property type="entry name" value="BIS(5'-ADENOSYL)-TRIPHOSPHATASE"/>
    <property type="match status" value="1"/>
</dbReference>
<protein>
    <recommendedName>
        <fullName evidence="5">Alkaline phosphatase family protein</fullName>
    </recommendedName>
</protein>